<evidence type="ECO:0000313" key="5">
    <source>
        <dbReference type="EMBL" id="EHI58522.1"/>
    </source>
</evidence>
<dbReference type="OrthoDB" id="9775851at2"/>
<dbReference type="ESTHER" id="9clot-g5ij08">
    <property type="family name" value="Carb_B_Bacteria"/>
</dbReference>
<dbReference type="InterPro" id="IPR029058">
    <property type="entry name" value="AB_hydrolase_fold"/>
</dbReference>
<dbReference type="RefSeq" id="WP_006781471.1">
    <property type="nucleotide sequence ID" value="NZ_CP040506.1"/>
</dbReference>
<comment type="caution">
    <text evidence="5">The sequence shown here is derived from an EMBL/GenBank/DDBJ whole genome shotgun (WGS) entry which is preliminary data.</text>
</comment>
<keyword evidence="2 3" id="KW-0378">Hydrolase</keyword>
<dbReference type="HOGENOM" id="CLU_006586_16_0_9"/>
<dbReference type="InterPro" id="IPR019826">
    <property type="entry name" value="Carboxylesterase_B_AS"/>
</dbReference>
<organism evidence="5 6">
    <name type="scientific">Hungatella hathewayi WAL-18680</name>
    <dbReference type="NCBI Taxonomy" id="742737"/>
    <lineage>
        <taxon>Bacteria</taxon>
        <taxon>Bacillati</taxon>
        <taxon>Bacillota</taxon>
        <taxon>Clostridia</taxon>
        <taxon>Lachnospirales</taxon>
        <taxon>Lachnospiraceae</taxon>
        <taxon>Hungatella</taxon>
    </lineage>
</organism>
<protein>
    <recommendedName>
        <fullName evidence="3">Carboxylic ester hydrolase</fullName>
        <ecNumber evidence="3">3.1.1.-</ecNumber>
    </recommendedName>
</protein>
<keyword evidence="6" id="KW-1185">Reference proteome</keyword>
<feature type="domain" description="Carboxylesterase type B" evidence="4">
    <location>
        <begin position="11"/>
        <end position="494"/>
    </location>
</feature>
<comment type="similarity">
    <text evidence="1 3">Belongs to the type-B carboxylesterase/lipase family.</text>
</comment>
<accession>G5IJ08</accession>
<dbReference type="Proteomes" id="UP000005384">
    <property type="component" value="Unassembled WGS sequence"/>
</dbReference>
<dbReference type="Pfam" id="PF00135">
    <property type="entry name" value="COesterase"/>
    <property type="match status" value="1"/>
</dbReference>
<gene>
    <name evidence="5" type="ORF">HMPREF9473_03481</name>
</gene>
<dbReference type="PANTHER" id="PTHR11559">
    <property type="entry name" value="CARBOXYLESTERASE"/>
    <property type="match status" value="1"/>
</dbReference>
<dbReference type="PATRIC" id="fig|742737.3.peg.3459"/>
<dbReference type="EMBL" id="ADLN01000096">
    <property type="protein sequence ID" value="EHI58522.1"/>
    <property type="molecule type" value="Genomic_DNA"/>
</dbReference>
<name>G5IJ08_9FIRM</name>
<dbReference type="AlphaFoldDB" id="G5IJ08"/>
<dbReference type="EC" id="3.1.1.-" evidence="3"/>
<sequence>MEKVFAYDSVPPVRTKAGLLHGYQYDGIYIFKNIAYAKAERFQMPLPVDPWEGVKEATSYGFVCPLLSQDTPDDELMVPHRYWPVSENCQNLNIWTDSLDEKAKRPVMVWLHGGGFTAGSAIEQVAYDGFHLCRRGEVVVVSVNHRLNILGYLDMSPFGEQYKNSANAGHADLVAALTWIHDNIAAFGGDPDNVTLFGQSGGGLKITGLMNTPAADGLFHHAIVMSGVTDGRVIPEQKGDGKAIVGAILKELGLKRSEAEKLAGIPYTTLAGAYNKVLMKVTQDGAYVGCGPLKNDFYLGEPLLHGFSEHAKRIPLMIGTVFGEFALAPPQANILGISEQNASEILEKQYGEHTQELIKLFKETYPEKKIMDLQSMDYHLRHPTKALARLHAKEGKAPVYLYHFTLNFPLWQGKPAWHCSDIPFFFYNTELVENCGISDVSEKLQAQVAGAAVAFARSGDPNHDLLPFWPPVTTTEEPTMIFDRNCRVGVNYDDKLIDFAEQNLPSFDPTAL</sequence>
<evidence type="ECO:0000256" key="3">
    <source>
        <dbReference type="RuleBase" id="RU361235"/>
    </source>
</evidence>
<dbReference type="SUPFAM" id="SSF53474">
    <property type="entry name" value="alpha/beta-Hydrolases"/>
    <property type="match status" value="1"/>
</dbReference>
<dbReference type="PROSITE" id="PS00122">
    <property type="entry name" value="CARBOXYLESTERASE_B_1"/>
    <property type="match status" value="1"/>
</dbReference>
<evidence type="ECO:0000256" key="1">
    <source>
        <dbReference type="ARBA" id="ARBA00005964"/>
    </source>
</evidence>
<evidence type="ECO:0000313" key="6">
    <source>
        <dbReference type="Proteomes" id="UP000005384"/>
    </source>
</evidence>
<dbReference type="InterPro" id="IPR050309">
    <property type="entry name" value="Type-B_Carboxylest/Lipase"/>
</dbReference>
<evidence type="ECO:0000256" key="2">
    <source>
        <dbReference type="ARBA" id="ARBA00022801"/>
    </source>
</evidence>
<evidence type="ECO:0000259" key="4">
    <source>
        <dbReference type="Pfam" id="PF00135"/>
    </source>
</evidence>
<reference evidence="5 6" key="1">
    <citation type="submission" date="2011-08" db="EMBL/GenBank/DDBJ databases">
        <title>The Genome Sequence of Clostridium hathewayi WAL-18680.</title>
        <authorList>
            <consortium name="The Broad Institute Genome Sequencing Platform"/>
            <person name="Earl A."/>
            <person name="Ward D."/>
            <person name="Feldgarden M."/>
            <person name="Gevers D."/>
            <person name="Finegold S.M."/>
            <person name="Summanen P.H."/>
            <person name="Molitoris D.R."/>
            <person name="Song M."/>
            <person name="Daigneault M."/>
            <person name="Allen-Vercoe E."/>
            <person name="Young S.K."/>
            <person name="Zeng Q."/>
            <person name="Gargeya S."/>
            <person name="Fitzgerald M."/>
            <person name="Haas B."/>
            <person name="Abouelleil A."/>
            <person name="Alvarado L."/>
            <person name="Arachchi H.M."/>
            <person name="Berlin A."/>
            <person name="Brown A."/>
            <person name="Chapman S.B."/>
            <person name="Chen Z."/>
            <person name="Dunbar C."/>
            <person name="Freedman E."/>
            <person name="Gearin G."/>
            <person name="Gellesch M."/>
            <person name="Goldberg J."/>
            <person name="Griggs A."/>
            <person name="Gujja S."/>
            <person name="Heiman D."/>
            <person name="Howarth C."/>
            <person name="Larson L."/>
            <person name="Lui A."/>
            <person name="MacDonald P.J.P."/>
            <person name="Montmayeur A."/>
            <person name="Murphy C."/>
            <person name="Neiman D."/>
            <person name="Pearson M."/>
            <person name="Priest M."/>
            <person name="Roberts A."/>
            <person name="Saif S."/>
            <person name="Shea T."/>
            <person name="Shenoy N."/>
            <person name="Sisk P."/>
            <person name="Stolte C."/>
            <person name="Sykes S."/>
            <person name="Wortman J."/>
            <person name="Nusbaum C."/>
            <person name="Birren B."/>
        </authorList>
    </citation>
    <scope>NUCLEOTIDE SEQUENCE [LARGE SCALE GENOMIC DNA]</scope>
    <source>
        <strain evidence="5 6">WAL-18680</strain>
    </source>
</reference>
<dbReference type="InterPro" id="IPR002018">
    <property type="entry name" value="CarbesteraseB"/>
</dbReference>
<dbReference type="GO" id="GO:0016787">
    <property type="term" value="F:hydrolase activity"/>
    <property type="evidence" value="ECO:0007669"/>
    <property type="project" value="UniProtKB-KW"/>
</dbReference>
<proteinExistence type="inferred from homology"/>
<dbReference type="Gene3D" id="3.40.50.1820">
    <property type="entry name" value="alpha/beta hydrolase"/>
    <property type="match status" value="1"/>
</dbReference>